<comment type="caution">
    <text evidence="3">The sequence shown here is derived from an EMBL/GenBank/DDBJ whole genome shotgun (WGS) entry which is preliminary data.</text>
</comment>
<keyword evidence="2" id="KW-0732">Signal</keyword>
<keyword evidence="1" id="KW-1133">Transmembrane helix</keyword>
<accession>A0A8K0SZ07</accession>
<protein>
    <submittedName>
        <fullName evidence="3">Uncharacterized protein</fullName>
    </submittedName>
</protein>
<evidence type="ECO:0000313" key="3">
    <source>
        <dbReference type="EMBL" id="KAH7321374.1"/>
    </source>
</evidence>
<reference evidence="3" key="1">
    <citation type="journal article" date="2021" name="Nat. Commun.">
        <title>Genetic determinants of endophytism in the Arabidopsis root mycobiome.</title>
        <authorList>
            <person name="Mesny F."/>
            <person name="Miyauchi S."/>
            <person name="Thiergart T."/>
            <person name="Pickel B."/>
            <person name="Atanasova L."/>
            <person name="Karlsson M."/>
            <person name="Huettel B."/>
            <person name="Barry K.W."/>
            <person name="Haridas S."/>
            <person name="Chen C."/>
            <person name="Bauer D."/>
            <person name="Andreopoulos W."/>
            <person name="Pangilinan J."/>
            <person name="LaButti K."/>
            <person name="Riley R."/>
            <person name="Lipzen A."/>
            <person name="Clum A."/>
            <person name="Drula E."/>
            <person name="Henrissat B."/>
            <person name="Kohler A."/>
            <person name="Grigoriev I.V."/>
            <person name="Martin F.M."/>
            <person name="Hacquard S."/>
        </authorList>
    </citation>
    <scope>NUCLEOTIDE SEQUENCE</scope>
    <source>
        <strain evidence="3">MPI-CAGE-CH-0235</strain>
    </source>
</reference>
<keyword evidence="1" id="KW-0812">Transmembrane</keyword>
<evidence type="ECO:0000256" key="1">
    <source>
        <dbReference type="SAM" id="Phobius"/>
    </source>
</evidence>
<feature type="transmembrane region" description="Helical" evidence="1">
    <location>
        <begin position="32"/>
        <end position="55"/>
    </location>
</feature>
<feature type="chain" id="PRO_5035442942" evidence="2">
    <location>
        <begin position="19"/>
        <end position="89"/>
    </location>
</feature>
<dbReference type="Proteomes" id="UP000813444">
    <property type="component" value="Unassembled WGS sequence"/>
</dbReference>
<evidence type="ECO:0000313" key="4">
    <source>
        <dbReference type="Proteomes" id="UP000813444"/>
    </source>
</evidence>
<dbReference type="EMBL" id="JAGPNK010000005">
    <property type="protein sequence ID" value="KAH7321374.1"/>
    <property type="molecule type" value="Genomic_DNA"/>
</dbReference>
<evidence type="ECO:0000256" key="2">
    <source>
        <dbReference type="SAM" id="SignalP"/>
    </source>
</evidence>
<feature type="signal peptide" evidence="2">
    <location>
        <begin position="1"/>
        <end position="18"/>
    </location>
</feature>
<proteinExistence type="predicted"/>
<gene>
    <name evidence="3" type="ORF">B0I35DRAFT_213236</name>
</gene>
<keyword evidence="4" id="KW-1185">Reference proteome</keyword>
<sequence>MACFFFLVCLIRFPSSHDMNENRGMSESRIDFYFILTFSCLPWLTKFGLACVCLMKPFKGVYPTPAVVYHVSTTFPISHFAPILVLMQM</sequence>
<dbReference type="AlphaFoldDB" id="A0A8K0SZ07"/>
<feature type="transmembrane region" description="Helical" evidence="1">
    <location>
        <begin position="67"/>
        <end position="87"/>
    </location>
</feature>
<name>A0A8K0SZ07_9HYPO</name>
<keyword evidence="1" id="KW-0472">Membrane</keyword>
<organism evidence="3 4">
    <name type="scientific">Stachybotrys elegans</name>
    <dbReference type="NCBI Taxonomy" id="80388"/>
    <lineage>
        <taxon>Eukaryota</taxon>
        <taxon>Fungi</taxon>
        <taxon>Dikarya</taxon>
        <taxon>Ascomycota</taxon>
        <taxon>Pezizomycotina</taxon>
        <taxon>Sordariomycetes</taxon>
        <taxon>Hypocreomycetidae</taxon>
        <taxon>Hypocreales</taxon>
        <taxon>Stachybotryaceae</taxon>
        <taxon>Stachybotrys</taxon>
    </lineage>
</organism>